<dbReference type="PANTHER" id="PTHR22950">
    <property type="entry name" value="AMINO ACID TRANSPORTER"/>
    <property type="match status" value="1"/>
</dbReference>
<feature type="transmembrane region" description="Helical" evidence="6">
    <location>
        <begin position="131"/>
        <end position="148"/>
    </location>
</feature>
<feature type="transmembrane region" description="Helical" evidence="6">
    <location>
        <begin position="357"/>
        <end position="374"/>
    </location>
</feature>
<feature type="transmembrane region" description="Helical" evidence="6">
    <location>
        <begin position="192"/>
        <end position="210"/>
    </location>
</feature>
<comment type="subcellular location">
    <subcellularLocation>
        <location evidence="1">Membrane</location>
        <topology evidence="1">Multi-pass membrane protein</topology>
    </subcellularLocation>
</comment>
<evidence type="ECO:0000256" key="6">
    <source>
        <dbReference type="SAM" id="Phobius"/>
    </source>
</evidence>
<dbReference type="EMBL" id="CM026428">
    <property type="protein sequence ID" value="KAG0565939.1"/>
    <property type="molecule type" value="Genomic_DNA"/>
</dbReference>
<comment type="caution">
    <text evidence="8">The sequence shown here is derived from an EMBL/GenBank/DDBJ whole genome shotgun (WGS) entry which is preliminary data.</text>
</comment>
<evidence type="ECO:0000259" key="7">
    <source>
        <dbReference type="Pfam" id="PF01490"/>
    </source>
</evidence>
<dbReference type="GO" id="GO:0015179">
    <property type="term" value="F:L-amino acid transmembrane transporter activity"/>
    <property type="evidence" value="ECO:0007669"/>
    <property type="project" value="TreeGrafter"/>
</dbReference>
<evidence type="ECO:0000313" key="9">
    <source>
        <dbReference type="Proteomes" id="UP000822688"/>
    </source>
</evidence>
<feature type="transmembrane region" description="Helical" evidence="6">
    <location>
        <begin position="312"/>
        <end position="336"/>
    </location>
</feature>
<proteinExistence type="predicted"/>
<dbReference type="OrthoDB" id="1916041at2759"/>
<evidence type="ECO:0000256" key="2">
    <source>
        <dbReference type="ARBA" id="ARBA00022692"/>
    </source>
</evidence>
<reference evidence="8" key="1">
    <citation type="submission" date="2020-06" db="EMBL/GenBank/DDBJ databases">
        <title>WGS assembly of Ceratodon purpureus strain R40.</title>
        <authorList>
            <person name="Carey S.B."/>
            <person name="Jenkins J."/>
            <person name="Shu S."/>
            <person name="Lovell J.T."/>
            <person name="Sreedasyam A."/>
            <person name="Maumus F."/>
            <person name="Tiley G.P."/>
            <person name="Fernandez-Pozo N."/>
            <person name="Barry K."/>
            <person name="Chen C."/>
            <person name="Wang M."/>
            <person name="Lipzen A."/>
            <person name="Daum C."/>
            <person name="Saski C.A."/>
            <person name="Payton A.C."/>
            <person name="Mcbreen J.C."/>
            <person name="Conrad R.E."/>
            <person name="Kollar L.M."/>
            <person name="Olsson S."/>
            <person name="Huttunen S."/>
            <person name="Landis J.B."/>
            <person name="Wickett N.J."/>
            <person name="Johnson M.G."/>
            <person name="Rensing S.A."/>
            <person name="Grimwood J."/>
            <person name="Schmutz J."/>
            <person name="Mcdaniel S.F."/>
        </authorList>
    </citation>
    <scope>NUCLEOTIDE SEQUENCE</scope>
    <source>
        <strain evidence="8">R40</strain>
    </source>
</reference>
<feature type="transmembrane region" description="Helical" evidence="6">
    <location>
        <begin position="428"/>
        <end position="451"/>
    </location>
</feature>
<dbReference type="InterPro" id="IPR013057">
    <property type="entry name" value="AA_transpt_TM"/>
</dbReference>
<gene>
    <name evidence="8" type="ORF">KC19_7G025100</name>
</gene>
<name>A0A8T0H6L7_CERPU</name>
<evidence type="ECO:0000256" key="4">
    <source>
        <dbReference type="ARBA" id="ARBA00022989"/>
    </source>
</evidence>
<keyword evidence="2 6" id="KW-0812">Transmembrane</keyword>
<accession>A0A8T0H6L7</accession>
<feature type="transmembrane region" description="Helical" evidence="6">
    <location>
        <begin position="12"/>
        <end position="36"/>
    </location>
</feature>
<dbReference type="Proteomes" id="UP000822688">
    <property type="component" value="Chromosome 7"/>
</dbReference>
<feature type="domain" description="Amino acid transporter transmembrane" evidence="7">
    <location>
        <begin position="265"/>
        <end position="400"/>
    </location>
</feature>
<evidence type="ECO:0000313" key="8">
    <source>
        <dbReference type="EMBL" id="KAG0565939.1"/>
    </source>
</evidence>
<organism evidence="8 9">
    <name type="scientific">Ceratodon purpureus</name>
    <name type="common">Fire moss</name>
    <name type="synonym">Dicranum purpureum</name>
    <dbReference type="NCBI Taxonomy" id="3225"/>
    <lineage>
        <taxon>Eukaryota</taxon>
        <taxon>Viridiplantae</taxon>
        <taxon>Streptophyta</taxon>
        <taxon>Embryophyta</taxon>
        <taxon>Bryophyta</taxon>
        <taxon>Bryophytina</taxon>
        <taxon>Bryopsida</taxon>
        <taxon>Dicranidae</taxon>
        <taxon>Pseudoditrichales</taxon>
        <taxon>Ditrichaceae</taxon>
        <taxon>Ceratodon</taxon>
    </lineage>
</organism>
<dbReference type="PANTHER" id="PTHR22950:SF652">
    <property type="entry name" value="TRANSMEMBRANE AMINO ACID TRANSPORTER FAMILY PROTEIN"/>
    <property type="match status" value="1"/>
</dbReference>
<feature type="transmembrane region" description="Helical" evidence="6">
    <location>
        <begin position="42"/>
        <end position="66"/>
    </location>
</feature>
<keyword evidence="3" id="KW-0029">Amino-acid transport</keyword>
<keyword evidence="3" id="KW-0813">Transport</keyword>
<feature type="transmembrane region" description="Helical" evidence="6">
    <location>
        <begin position="160"/>
        <end position="180"/>
    </location>
</feature>
<evidence type="ECO:0000256" key="5">
    <source>
        <dbReference type="ARBA" id="ARBA00023136"/>
    </source>
</evidence>
<feature type="transmembrane region" description="Helical" evidence="6">
    <location>
        <begin position="269"/>
        <end position="292"/>
    </location>
</feature>
<feature type="domain" description="Amino acid transporter transmembrane" evidence="7">
    <location>
        <begin position="14"/>
        <end position="225"/>
    </location>
</feature>
<dbReference type="Pfam" id="PF01490">
    <property type="entry name" value="Aa_trans"/>
    <property type="match status" value="2"/>
</dbReference>
<dbReference type="AlphaFoldDB" id="A0A8T0H6L7"/>
<evidence type="ECO:0000256" key="3">
    <source>
        <dbReference type="ARBA" id="ARBA00022970"/>
    </source>
</evidence>
<keyword evidence="4 6" id="KW-1133">Transmembrane helix</keyword>
<feature type="transmembrane region" description="Helical" evidence="6">
    <location>
        <begin position="87"/>
        <end position="111"/>
    </location>
</feature>
<keyword evidence="5 6" id="KW-0472">Membrane</keyword>
<keyword evidence="9" id="KW-1185">Reference proteome</keyword>
<sequence length="456" mass="50102">MEASRERSGVNFQPWVSIFNLCNAVVGAGVLSFPFAFRQSGIYGGLFYTGLIWLIEVGALCILVRAAENNRSRSYQELVASTLGPRLAVLTSATILLFVLGAMISFLIITGDVFQPIFAGWFGNDSALSDRRFVITVFAVVVVLPLSLKRSLRELKWTSTISVIMLTYLTVALSTLGVAHLVDDGISHKIKYFSGGMPAFIAIDIVVFSFQSHIQVIPIFAELAENPWPFIGSGRKPLEERLLPVPEGLNIGRPLTRVRSIRLRRMDGIILISMTICFVGYCLVGEFGYILFPDVESDVLKSFGSDNSFMNVARIGMCLVALACYPLQCYPARSILDDAIKHVFHRPGNESSRSRHILLTLLIFISTLVTALLITDLGTVFTIVGATGGVMVIFVIPGLLLVQQGLQQTPPDEEAHTLRERLEESLKWIKLIAGPLFLGLGVLIFVVTAYITAKGR</sequence>
<protein>
    <recommendedName>
        <fullName evidence="7">Amino acid transporter transmembrane domain-containing protein</fullName>
    </recommendedName>
</protein>
<evidence type="ECO:0000256" key="1">
    <source>
        <dbReference type="ARBA" id="ARBA00004141"/>
    </source>
</evidence>
<dbReference type="GO" id="GO:0031090">
    <property type="term" value="C:organelle membrane"/>
    <property type="evidence" value="ECO:0007669"/>
    <property type="project" value="UniProtKB-ARBA"/>
</dbReference>
<feature type="transmembrane region" description="Helical" evidence="6">
    <location>
        <begin position="380"/>
        <end position="402"/>
    </location>
</feature>